<accession>A0A1L3LSK4</accession>
<gene>
    <name evidence="2" type="ORF">SAMCFNEI73_pA0093</name>
</gene>
<dbReference type="AlphaFoldDB" id="A0A1L3LSK4"/>
<geneLocation type="plasmid" evidence="2 3">
    <name>A</name>
</geneLocation>
<proteinExistence type="predicted"/>
<dbReference type="KEGG" id="same:SAMCFNEI73_pA0093"/>
<dbReference type="EMBL" id="CP013108">
    <property type="protein sequence ID" value="APG93070.1"/>
    <property type="molecule type" value="Genomic_DNA"/>
</dbReference>
<reference evidence="2 3" key="1">
    <citation type="submission" date="2015-10" db="EMBL/GenBank/DDBJ databases">
        <title>Genomic differences between typical nodule nitrogen-fixing rhizobial strains and those coming from bean seeds.</title>
        <authorList>
            <person name="Peralta H."/>
            <person name="Aguilar-Vera A."/>
            <person name="Diaz R."/>
            <person name="Mora Y."/>
            <person name="Martinez-Batallar G."/>
            <person name="Salazar E."/>
            <person name="Vargas-Lagunas C."/>
            <person name="Encarnacion S."/>
            <person name="Girard L."/>
            <person name="Mora J."/>
        </authorList>
    </citation>
    <scope>NUCLEOTIDE SEQUENCE [LARGE SCALE GENOMIC DNA]</scope>
    <source>
        <strain evidence="2 3">CFNEI 73</strain>
        <plasmid evidence="2 3">A</plasmid>
    </source>
</reference>
<dbReference type="Proteomes" id="UP000182306">
    <property type="component" value="Plasmid A"/>
</dbReference>
<dbReference type="SUPFAM" id="SSF46689">
    <property type="entry name" value="Homeodomain-like"/>
    <property type="match status" value="1"/>
</dbReference>
<evidence type="ECO:0000259" key="1">
    <source>
        <dbReference type="Pfam" id="PF02954"/>
    </source>
</evidence>
<keyword evidence="3" id="KW-1185">Reference proteome</keyword>
<protein>
    <recommendedName>
        <fullName evidence="1">DNA binding HTH domain-containing protein</fullName>
    </recommendedName>
</protein>
<dbReference type="PRINTS" id="PR01590">
    <property type="entry name" value="HTHFIS"/>
</dbReference>
<dbReference type="Pfam" id="PF02954">
    <property type="entry name" value="HTH_8"/>
    <property type="match status" value="1"/>
</dbReference>
<dbReference type="InterPro" id="IPR002197">
    <property type="entry name" value="HTH_Fis"/>
</dbReference>
<name>A0A1L3LSK4_9HYPH</name>
<keyword evidence="2" id="KW-0614">Plasmid</keyword>
<dbReference type="Gene3D" id="1.10.10.60">
    <property type="entry name" value="Homeodomain-like"/>
    <property type="match status" value="1"/>
</dbReference>
<feature type="domain" description="DNA binding HTH" evidence="1">
    <location>
        <begin position="9"/>
        <end position="39"/>
    </location>
</feature>
<sequence>MWKAVTQAKEEIRATLEQTGGNKRRAAELLGISRAQLYRI</sequence>
<evidence type="ECO:0000313" key="2">
    <source>
        <dbReference type="EMBL" id="APG93070.1"/>
    </source>
</evidence>
<organism evidence="2 3">
    <name type="scientific">Sinorhizobium americanum</name>
    <dbReference type="NCBI Taxonomy" id="194963"/>
    <lineage>
        <taxon>Bacteria</taxon>
        <taxon>Pseudomonadati</taxon>
        <taxon>Pseudomonadota</taxon>
        <taxon>Alphaproteobacteria</taxon>
        <taxon>Hyphomicrobiales</taxon>
        <taxon>Rhizobiaceae</taxon>
        <taxon>Sinorhizobium/Ensifer group</taxon>
        <taxon>Sinorhizobium</taxon>
    </lineage>
</organism>
<dbReference type="InterPro" id="IPR009057">
    <property type="entry name" value="Homeodomain-like_sf"/>
</dbReference>
<evidence type="ECO:0000313" key="3">
    <source>
        <dbReference type="Proteomes" id="UP000182306"/>
    </source>
</evidence>
<dbReference type="GO" id="GO:0043565">
    <property type="term" value="F:sequence-specific DNA binding"/>
    <property type="evidence" value="ECO:0007669"/>
    <property type="project" value="InterPro"/>
</dbReference>